<dbReference type="Proteomes" id="UP000813385">
    <property type="component" value="Unassembled WGS sequence"/>
</dbReference>
<dbReference type="InterPro" id="IPR011009">
    <property type="entry name" value="Kinase-like_dom_sf"/>
</dbReference>
<dbReference type="AlphaFoldDB" id="A0A8K0TCM4"/>
<protein>
    <recommendedName>
        <fullName evidence="1">protein-ribulosamine 3-kinase</fullName>
        <ecNumber evidence="1">2.7.1.172</ecNumber>
    </recommendedName>
</protein>
<dbReference type="InterPro" id="IPR016477">
    <property type="entry name" value="Fructo-/Ketosamine-3-kinase"/>
</dbReference>
<gene>
    <name evidence="3" type="ORF">B0T11DRAFT_302208</name>
</gene>
<dbReference type="Pfam" id="PF03881">
    <property type="entry name" value="Fructosamin_kin"/>
    <property type="match status" value="1"/>
</dbReference>
<dbReference type="Gene3D" id="3.90.1200.10">
    <property type="match status" value="1"/>
</dbReference>
<keyword evidence="3" id="KW-0418">Kinase</keyword>
<evidence type="ECO:0000313" key="3">
    <source>
        <dbReference type="EMBL" id="KAH7350054.1"/>
    </source>
</evidence>
<dbReference type="EC" id="2.7.1.172" evidence="1"/>
<sequence length="295" mass="33546">MSYVDPGLLRKLPEGKKPIMVSASGASYWARTAKLTVVDANGREDNYFFKVHQGERGRKMVSTEYESMMTLYRIMPEIVASPVGWGAYEEMEDTYFCVCEYHQMSDDVPDVSHFPALVAELHKQGASPDGRFGYALETYGGNNPQLFPPSDRREECFRLGLGAIMDAEVKTHGPDADLEKLIEQTVTKVIPRLPKPLETEGRSIIPRLVHGDLWDGNFSLDAFMDEYVKHMRISKLTEEFDDRGALYNLRFDIHASSLYPGNLSFRERNRETLRRLVEKYGEGFEGYAKRHGIGA</sequence>
<dbReference type="PANTHER" id="PTHR12149:SF8">
    <property type="entry name" value="PROTEIN-RIBULOSAMINE 3-KINASE"/>
    <property type="match status" value="1"/>
</dbReference>
<dbReference type="PANTHER" id="PTHR12149">
    <property type="entry name" value="FRUCTOSAMINE 3 KINASE-RELATED PROTEIN"/>
    <property type="match status" value="1"/>
</dbReference>
<dbReference type="GO" id="GO:0102193">
    <property type="term" value="F:protein-ribulosamine 3-kinase activity"/>
    <property type="evidence" value="ECO:0007669"/>
    <property type="project" value="UniProtKB-EC"/>
</dbReference>
<name>A0A8K0TCM4_9PEZI</name>
<dbReference type="GO" id="GO:0016301">
    <property type="term" value="F:kinase activity"/>
    <property type="evidence" value="ECO:0007669"/>
    <property type="project" value="UniProtKB-KW"/>
</dbReference>
<comment type="caution">
    <text evidence="3">The sequence shown here is derived from an EMBL/GenBank/DDBJ whole genome shotgun (WGS) entry which is preliminary data.</text>
</comment>
<organism evidence="3 4">
    <name type="scientific">Plectosphaerella cucumerina</name>
    <dbReference type="NCBI Taxonomy" id="40658"/>
    <lineage>
        <taxon>Eukaryota</taxon>
        <taxon>Fungi</taxon>
        <taxon>Dikarya</taxon>
        <taxon>Ascomycota</taxon>
        <taxon>Pezizomycotina</taxon>
        <taxon>Sordariomycetes</taxon>
        <taxon>Hypocreomycetidae</taxon>
        <taxon>Glomerellales</taxon>
        <taxon>Plectosphaerellaceae</taxon>
        <taxon>Plectosphaerella</taxon>
    </lineage>
</organism>
<keyword evidence="4" id="KW-1185">Reference proteome</keyword>
<dbReference type="EMBL" id="JAGPXD010000006">
    <property type="protein sequence ID" value="KAH7350054.1"/>
    <property type="molecule type" value="Genomic_DNA"/>
</dbReference>
<keyword evidence="3" id="KW-0808">Transferase</keyword>
<evidence type="ECO:0000256" key="2">
    <source>
        <dbReference type="ARBA" id="ARBA00048655"/>
    </source>
</evidence>
<evidence type="ECO:0000313" key="4">
    <source>
        <dbReference type="Proteomes" id="UP000813385"/>
    </source>
</evidence>
<accession>A0A8K0TCM4</accession>
<comment type="catalytic activity">
    <reaction evidence="2">
        <text>N(6)-D-ribulosyl-L-lysyl-[protein] + ATP = N(6)-(3-O-phospho-D-ribulosyl)-L-lysyl-[protein] + ADP + H(+)</text>
        <dbReference type="Rhea" id="RHEA:48432"/>
        <dbReference type="Rhea" id="RHEA-COMP:12103"/>
        <dbReference type="Rhea" id="RHEA-COMP:12104"/>
        <dbReference type="ChEBI" id="CHEBI:15378"/>
        <dbReference type="ChEBI" id="CHEBI:30616"/>
        <dbReference type="ChEBI" id="CHEBI:90418"/>
        <dbReference type="ChEBI" id="CHEBI:90420"/>
        <dbReference type="ChEBI" id="CHEBI:456216"/>
        <dbReference type="EC" id="2.7.1.172"/>
    </reaction>
    <physiologicalReaction direction="left-to-right" evidence="2">
        <dbReference type="Rhea" id="RHEA:48433"/>
    </physiologicalReaction>
</comment>
<dbReference type="OrthoDB" id="5772781at2759"/>
<proteinExistence type="predicted"/>
<evidence type="ECO:0000256" key="1">
    <source>
        <dbReference type="ARBA" id="ARBA00011961"/>
    </source>
</evidence>
<dbReference type="SUPFAM" id="SSF56112">
    <property type="entry name" value="Protein kinase-like (PK-like)"/>
    <property type="match status" value="1"/>
</dbReference>
<reference evidence="3" key="1">
    <citation type="journal article" date="2021" name="Nat. Commun.">
        <title>Genetic determinants of endophytism in the Arabidopsis root mycobiome.</title>
        <authorList>
            <person name="Mesny F."/>
            <person name="Miyauchi S."/>
            <person name="Thiergart T."/>
            <person name="Pickel B."/>
            <person name="Atanasova L."/>
            <person name="Karlsson M."/>
            <person name="Huettel B."/>
            <person name="Barry K.W."/>
            <person name="Haridas S."/>
            <person name="Chen C."/>
            <person name="Bauer D."/>
            <person name="Andreopoulos W."/>
            <person name="Pangilinan J."/>
            <person name="LaButti K."/>
            <person name="Riley R."/>
            <person name="Lipzen A."/>
            <person name="Clum A."/>
            <person name="Drula E."/>
            <person name="Henrissat B."/>
            <person name="Kohler A."/>
            <person name="Grigoriev I.V."/>
            <person name="Martin F.M."/>
            <person name="Hacquard S."/>
        </authorList>
    </citation>
    <scope>NUCLEOTIDE SEQUENCE</scope>
    <source>
        <strain evidence="3">MPI-CAGE-AT-0016</strain>
    </source>
</reference>